<feature type="domain" description="PPIase FKBP-type" evidence="7">
    <location>
        <begin position="130"/>
        <end position="240"/>
    </location>
</feature>
<keyword evidence="4 5" id="KW-0413">Isomerase</keyword>
<dbReference type="PANTHER" id="PTHR43811:SF19">
    <property type="entry name" value="39 KDA FK506-BINDING NUCLEAR PROTEIN"/>
    <property type="match status" value="1"/>
</dbReference>
<gene>
    <name evidence="8" type="ORF">Ctob_001367</name>
</gene>
<dbReference type="SUPFAM" id="SSF54534">
    <property type="entry name" value="FKBP-like"/>
    <property type="match status" value="1"/>
</dbReference>
<dbReference type="Gene3D" id="3.10.50.40">
    <property type="match status" value="1"/>
</dbReference>
<feature type="region of interest" description="Disordered" evidence="6">
    <location>
        <begin position="57"/>
        <end position="105"/>
    </location>
</feature>
<feature type="compositionally biased region" description="Basic and acidic residues" evidence="6">
    <location>
        <begin position="57"/>
        <end position="96"/>
    </location>
</feature>
<organism evidence="8 9">
    <name type="scientific">Chrysochromulina tobinii</name>
    <dbReference type="NCBI Taxonomy" id="1460289"/>
    <lineage>
        <taxon>Eukaryota</taxon>
        <taxon>Haptista</taxon>
        <taxon>Haptophyta</taxon>
        <taxon>Prymnesiophyceae</taxon>
        <taxon>Prymnesiales</taxon>
        <taxon>Chrysochromulinaceae</taxon>
        <taxon>Chrysochromulina</taxon>
    </lineage>
</organism>
<evidence type="ECO:0000256" key="6">
    <source>
        <dbReference type="SAM" id="MobiDB-lite"/>
    </source>
</evidence>
<comment type="caution">
    <text evidence="8">The sequence shown here is derived from an EMBL/GenBank/DDBJ whole genome shotgun (WGS) entry which is preliminary data.</text>
</comment>
<dbReference type="AlphaFoldDB" id="A0A0M0J775"/>
<protein>
    <recommendedName>
        <fullName evidence="2 5">peptidylprolyl isomerase</fullName>
        <ecNumber evidence="2 5">5.2.1.8</ecNumber>
    </recommendedName>
</protein>
<dbReference type="Pfam" id="PF00254">
    <property type="entry name" value="FKBP_C"/>
    <property type="match status" value="1"/>
</dbReference>
<sequence>MGIIQETEEKLAALKLRLPELEGKANKNERTKVNKDIYNLENAEAYLAALKERLNESRAEAAKSEDAAHEAKLRREEEERKMREADAVRRAEEKAKIGPAQPEDDGEVHMEISIPKLKKACDETVKPVVGDKVGITYVGKFADGTKHEGIDYSGKEFDNSMRKQGKGPAVQTPLTFKLGDGRAIRGWEEALKTMALGEEIEVTIRPKWAYRKGGLQDDNGKWIVPPNASLVFQMRLVQVREQTVPP</sequence>
<dbReference type="InterPro" id="IPR001179">
    <property type="entry name" value="PPIase_FKBP_dom"/>
</dbReference>
<evidence type="ECO:0000256" key="3">
    <source>
        <dbReference type="ARBA" id="ARBA00023110"/>
    </source>
</evidence>
<evidence type="ECO:0000256" key="2">
    <source>
        <dbReference type="ARBA" id="ARBA00013194"/>
    </source>
</evidence>
<evidence type="ECO:0000256" key="5">
    <source>
        <dbReference type="PROSITE-ProRule" id="PRU00277"/>
    </source>
</evidence>
<dbReference type="EC" id="5.2.1.8" evidence="2 5"/>
<keyword evidence="3 5" id="KW-0697">Rotamase</keyword>
<dbReference type="Proteomes" id="UP000037460">
    <property type="component" value="Unassembled WGS sequence"/>
</dbReference>
<evidence type="ECO:0000313" key="8">
    <source>
        <dbReference type="EMBL" id="KOO22320.1"/>
    </source>
</evidence>
<dbReference type="EMBL" id="JWZX01003288">
    <property type="protein sequence ID" value="KOO22320.1"/>
    <property type="molecule type" value="Genomic_DNA"/>
</dbReference>
<name>A0A0M0J775_9EUKA</name>
<dbReference type="PANTHER" id="PTHR43811">
    <property type="entry name" value="FKBP-TYPE PEPTIDYL-PROLYL CIS-TRANS ISOMERASE FKPA"/>
    <property type="match status" value="1"/>
</dbReference>
<reference evidence="9" key="1">
    <citation type="journal article" date="2015" name="PLoS Genet.">
        <title>Genome Sequence and Transcriptome Analyses of Chrysochromulina tobin: Metabolic Tools for Enhanced Algal Fitness in the Prominent Order Prymnesiales (Haptophyceae).</title>
        <authorList>
            <person name="Hovde B.T."/>
            <person name="Deodato C.R."/>
            <person name="Hunsperger H.M."/>
            <person name="Ryken S.A."/>
            <person name="Yost W."/>
            <person name="Jha R.K."/>
            <person name="Patterson J."/>
            <person name="Monnat R.J. Jr."/>
            <person name="Barlow S.B."/>
            <person name="Starkenburg S.R."/>
            <person name="Cattolico R.A."/>
        </authorList>
    </citation>
    <scope>NUCLEOTIDE SEQUENCE</scope>
    <source>
        <strain evidence="9">CCMP291</strain>
    </source>
</reference>
<keyword evidence="9" id="KW-1185">Reference proteome</keyword>
<proteinExistence type="predicted"/>
<evidence type="ECO:0000313" key="9">
    <source>
        <dbReference type="Proteomes" id="UP000037460"/>
    </source>
</evidence>
<dbReference type="GO" id="GO:0003755">
    <property type="term" value="F:peptidyl-prolyl cis-trans isomerase activity"/>
    <property type="evidence" value="ECO:0007669"/>
    <property type="project" value="UniProtKB-KW"/>
</dbReference>
<dbReference type="PROSITE" id="PS50059">
    <property type="entry name" value="FKBP_PPIASE"/>
    <property type="match status" value="1"/>
</dbReference>
<accession>A0A0M0J775</accession>
<evidence type="ECO:0000256" key="4">
    <source>
        <dbReference type="ARBA" id="ARBA00023235"/>
    </source>
</evidence>
<evidence type="ECO:0000259" key="7">
    <source>
        <dbReference type="PROSITE" id="PS50059"/>
    </source>
</evidence>
<dbReference type="OrthoDB" id="1902587at2759"/>
<comment type="catalytic activity">
    <reaction evidence="1 5">
        <text>[protein]-peptidylproline (omega=180) = [protein]-peptidylproline (omega=0)</text>
        <dbReference type="Rhea" id="RHEA:16237"/>
        <dbReference type="Rhea" id="RHEA-COMP:10747"/>
        <dbReference type="Rhea" id="RHEA-COMP:10748"/>
        <dbReference type="ChEBI" id="CHEBI:83833"/>
        <dbReference type="ChEBI" id="CHEBI:83834"/>
        <dbReference type="EC" id="5.2.1.8"/>
    </reaction>
</comment>
<dbReference type="InterPro" id="IPR046357">
    <property type="entry name" value="PPIase_dom_sf"/>
</dbReference>
<evidence type="ECO:0000256" key="1">
    <source>
        <dbReference type="ARBA" id="ARBA00000971"/>
    </source>
</evidence>